<reference evidence="5 6" key="1">
    <citation type="journal article" date="2016" name="Genome Announc.">
        <title>Complete Genome Sequences of Aerococcus christensenii CCUG 28831T, Aerococcus sanguinicola CCUG 43001T, Aerococcus urinae CCUG 36881T, Aerococcus urinaeequi CCUG 28094T, Aerococcus urinaehominis CCUG 42038 BT, and Aerococcus viridans CCUG 4311T.</title>
        <authorList>
            <person name="Carkaci D."/>
            <person name="Dargis R."/>
            <person name="Nielsen X.C."/>
            <person name="Skovgaard O."/>
            <person name="Fuursted K."/>
            <person name="Christensen J.J."/>
        </authorList>
    </citation>
    <scope>NUCLEOTIDE SEQUENCE [LARGE SCALE GENOMIC DNA]</scope>
    <source>
        <strain evidence="5 6">CCUG4311</strain>
    </source>
</reference>
<organism evidence="5 6">
    <name type="scientific">Aerococcus viridans</name>
    <dbReference type="NCBI Taxonomy" id="1377"/>
    <lineage>
        <taxon>Bacteria</taxon>
        <taxon>Bacillati</taxon>
        <taxon>Bacillota</taxon>
        <taxon>Bacilli</taxon>
        <taxon>Lactobacillales</taxon>
        <taxon>Aerococcaceae</taxon>
        <taxon>Aerococcus</taxon>
    </lineage>
</organism>
<accession>A0AAU8U6V0</accession>
<name>A0AAU8U6V0_9LACT</name>
<proteinExistence type="predicted"/>
<protein>
    <recommendedName>
        <fullName evidence="4">DUF5067 domain-containing protein</fullName>
    </recommendedName>
</protein>
<dbReference type="RefSeq" id="WP_003141208.1">
    <property type="nucleotide sequence ID" value="NZ_CP014164.1"/>
</dbReference>
<evidence type="ECO:0000256" key="1">
    <source>
        <dbReference type="ARBA" id="ARBA00022729"/>
    </source>
</evidence>
<dbReference type="InterPro" id="IPR031989">
    <property type="entry name" value="DUF5067"/>
</dbReference>
<dbReference type="KEGG" id="avs:AWM76_06415"/>
<feature type="domain" description="DUF5067" evidence="4">
    <location>
        <begin position="46"/>
        <end position="175"/>
    </location>
</feature>
<dbReference type="GeneID" id="32030550"/>
<keyword evidence="1 3" id="KW-0732">Signal</keyword>
<feature type="region of interest" description="Disordered" evidence="2">
    <location>
        <begin position="20"/>
        <end position="58"/>
    </location>
</feature>
<evidence type="ECO:0000313" key="5">
    <source>
        <dbReference type="EMBL" id="AMC01203.1"/>
    </source>
</evidence>
<dbReference type="PROSITE" id="PS51257">
    <property type="entry name" value="PROKAR_LIPOPROTEIN"/>
    <property type="match status" value="1"/>
</dbReference>
<evidence type="ECO:0000256" key="2">
    <source>
        <dbReference type="SAM" id="MobiDB-lite"/>
    </source>
</evidence>
<reference evidence="6" key="2">
    <citation type="submission" date="2016-01" db="EMBL/GenBank/DDBJ databases">
        <title>Six Aerococcus type strain genome sequencing and assembly using PacBio and Illumina Hiseq.</title>
        <authorList>
            <person name="Carkaci D."/>
            <person name="Dargis R."/>
            <person name="Nielsen X.C."/>
            <person name="Skovgaard O."/>
            <person name="Fuursted K."/>
            <person name="Christensen J.J."/>
        </authorList>
    </citation>
    <scope>NUCLEOTIDE SEQUENCE [LARGE SCALE GENOMIC DNA]</scope>
    <source>
        <strain evidence="6">CCUG4311</strain>
    </source>
</reference>
<dbReference type="Gene3D" id="2.60.40.1240">
    <property type="match status" value="1"/>
</dbReference>
<evidence type="ECO:0000313" key="6">
    <source>
        <dbReference type="Proteomes" id="UP000066986"/>
    </source>
</evidence>
<sequence>MKKLVLVGLSVFALAACGANESESAEESSTSTSQEVSVSEESSTESVAPEETTSSEWTFDGTVAEIEDVKVEITDYHVIPIGEPGNEYGESPVIAFWYDATNKSGDDINAMSAWMAIFTAVQDNDPNVINELEVASLPDEQYLDSQMETIKEGGTVSNAWGYYLTDETTPVTLIATQGIMGEEIGQHNFEIAE</sequence>
<dbReference type="InterPro" id="IPR029050">
    <property type="entry name" value="Immunoprotect_excell_Ig-like"/>
</dbReference>
<gene>
    <name evidence="5" type="ORF">AWM76_06415</name>
</gene>
<feature type="compositionally biased region" description="Low complexity" evidence="2">
    <location>
        <begin position="27"/>
        <end position="56"/>
    </location>
</feature>
<feature type="chain" id="PRO_5044020762" description="DUF5067 domain-containing protein" evidence="3">
    <location>
        <begin position="19"/>
        <end position="193"/>
    </location>
</feature>
<dbReference type="Proteomes" id="UP000066986">
    <property type="component" value="Chromosome"/>
</dbReference>
<feature type="signal peptide" evidence="3">
    <location>
        <begin position="1"/>
        <end position="18"/>
    </location>
</feature>
<dbReference type="AlphaFoldDB" id="A0AAU8U6V0"/>
<evidence type="ECO:0000256" key="3">
    <source>
        <dbReference type="SAM" id="SignalP"/>
    </source>
</evidence>
<evidence type="ECO:0000259" key="4">
    <source>
        <dbReference type="Pfam" id="PF16729"/>
    </source>
</evidence>
<dbReference type="Pfam" id="PF16729">
    <property type="entry name" value="DUF5067"/>
    <property type="match status" value="1"/>
</dbReference>
<dbReference type="EMBL" id="CP014164">
    <property type="protein sequence ID" value="AMC01203.1"/>
    <property type="molecule type" value="Genomic_DNA"/>
</dbReference>